<dbReference type="Pfam" id="PF03692">
    <property type="entry name" value="CxxCxxCC"/>
    <property type="match status" value="1"/>
</dbReference>
<evidence type="ECO:0000313" key="1">
    <source>
        <dbReference type="EMBL" id="ARR02036.1"/>
    </source>
</evidence>
<dbReference type="AlphaFoldDB" id="A0A1X9T0S3"/>
<gene>
    <name evidence="1" type="ORF">CVIC8964_0620</name>
</gene>
<sequence>MIKQDGFDYEFDPKKCDECGGKCCTGESGYIWIDESEIKKLSEYLGYKPELIKEIFLEKFDNRYSIKEKPYQNGWACIFFDEKNKNCSIYEYRPNQCRSFPFWEHFKTNYEELEMECIGVKQS</sequence>
<reference evidence="1 2" key="1">
    <citation type="journal article" date="2017" name="Genome Biol. Evol.">
        <title>Comparative Genomic Analysis Identifies a Campylobacter Clade Deficient in Selenium Metabolism.</title>
        <authorList>
            <person name="Miller W.G."/>
            <person name="Yee E."/>
            <person name="Lopes B.S."/>
            <person name="Chapman M.H."/>
            <person name="Huynh S."/>
            <person name="Bono J.L."/>
            <person name="Parker C.T."/>
            <person name="Strachan N.J.C."/>
            <person name="Forbes K.J."/>
        </authorList>
    </citation>
    <scope>NUCLEOTIDE SEQUENCE [LARGE SCALE GENOMIC DNA]</scope>
    <source>
        <strain evidence="1 2">RM8964</strain>
    </source>
</reference>
<name>A0A1X9T0S3_9BACT</name>
<dbReference type="PANTHER" id="PTHR35866:SF1">
    <property type="entry name" value="YKGJ FAMILY CYSTEINE CLUSTER PROTEIN"/>
    <property type="match status" value="1"/>
</dbReference>
<dbReference type="Proteomes" id="UP000194265">
    <property type="component" value="Chromosome"/>
</dbReference>
<organism evidence="1 2">
    <name type="scientific">Campylobacter vicugnae</name>
    <dbReference type="NCBI Taxonomy" id="1660076"/>
    <lineage>
        <taxon>Bacteria</taxon>
        <taxon>Pseudomonadati</taxon>
        <taxon>Campylobacterota</taxon>
        <taxon>Epsilonproteobacteria</taxon>
        <taxon>Campylobacterales</taxon>
        <taxon>Campylobacteraceae</taxon>
        <taxon>Campylobacter</taxon>
    </lineage>
</organism>
<dbReference type="InterPro" id="IPR005358">
    <property type="entry name" value="Puta_zinc/iron-chelating_dom"/>
</dbReference>
<dbReference type="EMBL" id="CP018791">
    <property type="protein sequence ID" value="ARR02036.1"/>
    <property type="molecule type" value="Genomic_DNA"/>
</dbReference>
<dbReference type="STRING" id="1660074.CVIC8964_0620"/>
<evidence type="ECO:0000313" key="2">
    <source>
        <dbReference type="Proteomes" id="UP000194265"/>
    </source>
</evidence>
<proteinExistence type="predicted"/>
<protein>
    <submittedName>
        <fullName evidence="1">Fe-S cluster-containing protein</fullName>
    </submittedName>
</protein>
<accession>A0A1X9T0S3</accession>
<dbReference type="PANTHER" id="PTHR35866">
    <property type="entry name" value="PUTATIVE-RELATED"/>
    <property type="match status" value="1"/>
</dbReference>